<dbReference type="RefSeq" id="XP_039140246.1">
    <property type="nucleotide sequence ID" value="XM_039284312.1"/>
</dbReference>
<evidence type="ECO:0000313" key="3">
    <source>
        <dbReference type="Proteomes" id="UP001515500"/>
    </source>
</evidence>
<reference evidence="4 5" key="1">
    <citation type="submission" date="2025-04" db="UniProtKB">
        <authorList>
            <consortium name="RefSeq"/>
        </authorList>
    </citation>
    <scope>IDENTIFICATION</scope>
</reference>
<name>A0AB40CKC4_DIOCR</name>
<feature type="region of interest" description="Disordered" evidence="1">
    <location>
        <begin position="126"/>
        <end position="157"/>
    </location>
</feature>
<evidence type="ECO:0000256" key="1">
    <source>
        <dbReference type="SAM" id="MobiDB-lite"/>
    </source>
</evidence>
<dbReference type="InterPro" id="IPR045286">
    <property type="entry name" value="FBS1-like"/>
</dbReference>
<dbReference type="PANTHER" id="PTHR34049:SF1">
    <property type="entry name" value="F-BOX PROTEIN SKIP27"/>
    <property type="match status" value="1"/>
</dbReference>
<dbReference type="RefSeq" id="XP_039140247.1">
    <property type="nucleotide sequence ID" value="XM_039284313.1"/>
</dbReference>
<dbReference type="GeneID" id="120277458"/>
<dbReference type="InterPro" id="IPR001810">
    <property type="entry name" value="F-box_dom"/>
</dbReference>
<evidence type="ECO:0000259" key="2">
    <source>
        <dbReference type="PROSITE" id="PS50181"/>
    </source>
</evidence>
<proteinExistence type="predicted"/>
<dbReference type="AlphaFoldDB" id="A0AB40CKC4"/>
<dbReference type="RefSeq" id="XP_039140245.1">
    <property type="nucleotide sequence ID" value="XM_039284311.1"/>
</dbReference>
<feature type="domain" description="F-box" evidence="2">
    <location>
        <begin position="70"/>
        <end position="118"/>
    </location>
</feature>
<organism evidence="3 4">
    <name type="scientific">Dioscorea cayennensis subsp. rotundata</name>
    <name type="common">White Guinea yam</name>
    <name type="synonym">Dioscorea rotundata</name>
    <dbReference type="NCBI Taxonomy" id="55577"/>
    <lineage>
        <taxon>Eukaryota</taxon>
        <taxon>Viridiplantae</taxon>
        <taxon>Streptophyta</taxon>
        <taxon>Embryophyta</taxon>
        <taxon>Tracheophyta</taxon>
        <taxon>Spermatophyta</taxon>
        <taxon>Magnoliopsida</taxon>
        <taxon>Liliopsida</taxon>
        <taxon>Dioscoreales</taxon>
        <taxon>Dioscoreaceae</taxon>
        <taxon>Dioscorea</taxon>
    </lineage>
</organism>
<gene>
    <name evidence="4 5 6 7" type="primary">LOC120277458</name>
</gene>
<evidence type="ECO:0000313" key="4">
    <source>
        <dbReference type="RefSeq" id="XP_039140245.1"/>
    </source>
</evidence>
<evidence type="ECO:0000313" key="6">
    <source>
        <dbReference type="RefSeq" id="XP_039140247.1"/>
    </source>
</evidence>
<dbReference type="RefSeq" id="XP_039140249.1">
    <property type="nucleotide sequence ID" value="XM_039284315.1"/>
</dbReference>
<evidence type="ECO:0000313" key="5">
    <source>
        <dbReference type="RefSeq" id="XP_039140246.1"/>
    </source>
</evidence>
<dbReference type="Proteomes" id="UP001515500">
    <property type="component" value="Chromosome 15"/>
</dbReference>
<keyword evidence="3" id="KW-1185">Reference proteome</keyword>
<accession>A0AB40CKC4</accession>
<dbReference type="PANTHER" id="PTHR34049">
    <property type="entry name" value="F-BOX PROTEIN SKIP27"/>
    <property type="match status" value="1"/>
</dbReference>
<evidence type="ECO:0000313" key="7">
    <source>
        <dbReference type="RefSeq" id="XP_039140249.1"/>
    </source>
</evidence>
<feature type="compositionally biased region" description="Acidic residues" evidence="1">
    <location>
        <begin position="135"/>
        <end position="144"/>
    </location>
</feature>
<sequence length="178" mass="19563">MALGEMTNLQTGNQKLKIRNGIKSAHMTRIIGRKRVLVPGHMGDSCFSPPTATPTQKRLQRRSPIKGIILNLLEALPQDILVKTLCKVDHSDLKQLLLVSKSVNEATLVAKDVHFSFSTPSKFGNNGRGSSDLWGETDVEEGLETPDAPKQRRAAKSRIDRSKLASISVALFTSPDDY</sequence>
<dbReference type="PROSITE" id="PS50181">
    <property type="entry name" value="FBOX"/>
    <property type="match status" value="1"/>
</dbReference>
<protein>
    <submittedName>
        <fullName evidence="4 5">F-box protein SKIP27-like</fullName>
    </submittedName>
</protein>